<keyword evidence="3 7" id="KW-0889">Transcription antitermination</keyword>
<dbReference type="Gene3D" id="2.40.50.140">
    <property type="entry name" value="Nucleic acid-binding proteins"/>
    <property type="match status" value="1"/>
</dbReference>
<evidence type="ECO:0000256" key="4">
    <source>
        <dbReference type="ARBA" id="ARBA00022884"/>
    </source>
</evidence>
<evidence type="ECO:0000256" key="2">
    <source>
        <dbReference type="ARBA" id="ARBA00022490"/>
    </source>
</evidence>
<evidence type="ECO:0000256" key="6">
    <source>
        <dbReference type="ARBA" id="ARBA00023163"/>
    </source>
</evidence>
<organism evidence="11 12">
    <name type="scientific">Candidatus Vogelbacteria bacterium CG10_big_fil_rev_8_21_14_0_10_51_16</name>
    <dbReference type="NCBI Taxonomy" id="1975045"/>
    <lineage>
        <taxon>Bacteria</taxon>
        <taxon>Candidatus Vogeliibacteriota</taxon>
    </lineage>
</organism>
<dbReference type="InterPro" id="IPR004087">
    <property type="entry name" value="KH_dom"/>
</dbReference>
<dbReference type="Proteomes" id="UP000228767">
    <property type="component" value="Unassembled WGS sequence"/>
</dbReference>
<feature type="compositionally biased region" description="Basic and acidic residues" evidence="9">
    <location>
        <begin position="407"/>
        <end position="421"/>
    </location>
</feature>
<dbReference type="CDD" id="cd04455">
    <property type="entry name" value="S1_NusA"/>
    <property type="match status" value="1"/>
</dbReference>
<dbReference type="InterPro" id="IPR010213">
    <property type="entry name" value="TF_NusA"/>
</dbReference>
<dbReference type="SMART" id="SM00322">
    <property type="entry name" value="KH"/>
    <property type="match status" value="2"/>
</dbReference>
<dbReference type="GO" id="GO:0003723">
    <property type="term" value="F:RNA binding"/>
    <property type="evidence" value="ECO:0007669"/>
    <property type="project" value="UniProtKB-UniRule"/>
</dbReference>
<keyword evidence="5 7" id="KW-0805">Transcription regulation</keyword>
<name>A0A2H0RF02_9BACT</name>
<dbReference type="CDD" id="cd22529">
    <property type="entry name" value="KH-II_NusA_rpt2"/>
    <property type="match status" value="1"/>
</dbReference>
<dbReference type="InterPro" id="IPR003029">
    <property type="entry name" value="S1_domain"/>
</dbReference>
<dbReference type="FunFam" id="3.30.300.20:FF:000002">
    <property type="entry name" value="Transcription termination/antitermination protein NusA"/>
    <property type="match status" value="1"/>
</dbReference>
<feature type="region of interest" description="Disordered" evidence="9">
    <location>
        <begin position="74"/>
        <end position="116"/>
    </location>
</feature>
<keyword evidence="8" id="KW-0175">Coiled coil</keyword>
<dbReference type="SMART" id="SM00316">
    <property type="entry name" value="S1"/>
    <property type="match status" value="1"/>
</dbReference>
<dbReference type="SUPFAM" id="SSF69705">
    <property type="entry name" value="Transcription factor NusA, N-terminal domain"/>
    <property type="match status" value="1"/>
</dbReference>
<evidence type="ECO:0000313" key="12">
    <source>
        <dbReference type="Proteomes" id="UP000228767"/>
    </source>
</evidence>
<dbReference type="Pfam" id="PF13184">
    <property type="entry name" value="KH_NusA_1st"/>
    <property type="match status" value="1"/>
</dbReference>
<dbReference type="NCBIfam" id="TIGR01953">
    <property type="entry name" value="NusA"/>
    <property type="match status" value="1"/>
</dbReference>
<evidence type="ECO:0000256" key="5">
    <source>
        <dbReference type="ARBA" id="ARBA00023015"/>
    </source>
</evidence>
<comment type="caution">
    <text evidence="11">The sequence shown here is derived from an EMBL/GenBank/DDBJ whole genome shotgun (WGS) entry which is preliminary data.</text>
</comment>
<evidence type="ECO:0000259" key="10">
    <source>
        <dbReference type="PROSITE" id="PS50126"/>
    </source>
</evidence>
<dbReference type="Pfam" id="PF08529">
    <property type="entry name" value="NusA_N"/>
    <property type="match status" value="1"/>
</dbReference>
<keyword evidence="2 7" id="KW-0963">Cytoplasm</keyword>
<dbReference type="PROSITE" id="PS50126">
    <property type="entry name" value="S1"/>
    <property type="match status" value="1"/>
</dbReference>
<gene>
    <name evidence="7 11" type="primary">nusA</name>
    <name evidence="11" type="ORF">COV10_01120</name>
</gene>
<accession>A0A2H0RF02</accession>
<dbReference type="SUPFAM" id="SSF54814">
    <property type="entry name" value="Prokaryotic type KH domain (KH-domain type II)"/>
    <property type="match status" value="2"/>
</dbReference>
<keyword evidence="1 7" id="KW-0806">Transcription termination</keyword>
<feature type="region of interest" description="Disordered" evidence="9">
    <location>
        <begin position="398"/>
        <end position="439"/>
    </location>
</feature>
<dbReference type="Pfam" id="PF00575">
    <property type="entry name" value="S1"/>
    <property type="match status" value="1"/>
</dbReference>
<dbReference type="GO" id="GO:0031564">
    <property type="term" value="P:transcription antitermination"/>
    <property type="evidence" value="ECO:0007669"/>
    <property type="project" value="UniProtKB-UniRule"/>
</dbReference>
<dbReference type="SUPFAM" id="SSF50249">
    <property type="entry name" value="Nucleic acid-binding proteins"/>
    <property type="match status" value="1"/>
</dbReference>
<dbReference type="PANTHER" id="PTHR22648:SF0">
    <property type="entry name" value="TRANSCRIPTION TERMINATION_ANTITERMINATION PROTEIN NUSA"/>
    <property type="match status" value="1"/>
</dbReference>
<dbReference type="PROSITE" id="PS50084">
    <property type="entry name" value="KH_TYPE_1"/>
    <property type="match status" value="1"/>
</dbReference>
<dbReference type="EMBL" id="PCYI01000006">
    <property type="protein sequence ID" value="PIR45109.1"/>
    <property type="molecule type" value="Genomic_DNA"/>
</dbReference>
<sequence>MLDLKVLQSALTQLEEEKGIAKEKVLEAIELALAAAYKKEYAERGQIIRAKFDINTGTTNFWQVKKVVDESVLRDPEDEDVTPSATDGPRPRQSATIPRQSAASEASEEERKEVFNEEKHIMLEDARKIRADAQVLDEITFPLDEQDDFGRIAAQAAKQVIIQKIREAERASVLSQYAKEEGGIVSGTVQSIERGTIFVDLGKAVGIIPREEQLPTERFRQGERLRAYLYQVEEGHRGVNLRLSRAHPQFIAKLFAIEAPEISSGTVVIQSIAREPGSRAKIAVYSKDSSVDPIGACVGQRGIRVSTVITELGGEKIDIIEWAEDQELFITNSLSPARINRIELDEATHTAKVTVDSDQFSLAIGKGGQNVRLAAKLTGWKIDIVAPAVDEEGVMVESAAPEIVEETPEKTEKNESGKSEESALSESAPAENEKTEGGI</sequence>
<evidence type="ECO:0000256" key="3">
    <source>
        <dbReference type="ARBA" id="ARBA00022814"/>
    </source>
</evidence>
<comment type="subcellular location">
    <subcellularLocation>
        <location evidence="7">Cytoplasm</location>
    </subcellularLocation>
</comment>
<evidence type="ECO:0000313" key="11">
    <source>
        <dbReference type="EMBL" id="PIR45109.1"/>
    </source>
</evidence>
<protein>
    <recommendedName>
        <fullName evidence="7">Transcription termination/antitermination protein NusA</fullName>
    </recommendedName>
</protein>
<reference evidence="11 12" key="1">
    <citation type="submission" date="2017-09" db="EMBL/GenBank/DDBJ databases">
        <title>Depth-based differentiation of microbial function through sediment-hosted aquifers and enrichment of novel symbionts in the deep terrestrial subsurface.</title>
        <authorList>
            <person name="Probst A.J."/>
            <person name="Ladd B."/>
            <person name="Jarett J.K."/>
            <person name="Geller-Mcgrath D.E."/>
            <person name="Sieber C.M."/>
            <person name="Emerson J.B."/>
            <person name="Anantharaman K."/>
            <person name="Thomas B.C."/>
            <person name="Malmstrom R."/>
            <person name="Stieglmeier M."/>
            <person name="Klingl A."/>
            <person name="Woyke T."/>
            <person name="Ryan C.M."/>
            <person name="Banfield J.F."/>
        </authorList>
    </citation>
    <scope>NUCLEOTIDE SEQUENCE [LARGE SCALE GENOMIC DNA]</scope>
    <source>
        <strain evidence="11">CG10_big_fil_rev_8_21_14_0_10_51_16</strain>
    </source>
</reference>
<dbReference type="HAMAP" id="MF_00945_B">
    <property type="entry name" value="NusA_B"/>
    <property type="match status" value="1"/>
</dbReference>
<dbReference type="InterPro" id="IPR012340">
    <property type="entry name" value="NA-bd_OB-fold"/>
</dbReference>
<comment type="similarity">
    <text evidence="7">Belongs to the NusA family.</text>
</comment>
<dbReference type="InterPro" id="IPR013735">
    <property type="entry name" value="TF_NusA_N"/>
</dbReference>
<proteinExistence type="inferred from homology"/>
<dbReference type="Gene3D" id="3.30.1480.10">
    <property type="entry name" value="NusA, N-terminal domain"/>
    <property type="match status" value="1"/>
</dbReference>
<dbReference type="InterPro" id="IPR036555">
    <property type="entry name" value="NusA_N_sf"/>
</dbReference>
<dbReference type="InterPro" id="IPR025249">
    <property type="entry name" value="TF_NusA_KH_1st"/>
</dbReference>
<dbReference type="GO" id="GO:0003700">
    <property type="term" value="F:DNA-binding transcription factor activity"/>
    <property type="evidence" value="ECO:0007669"/>
    <property type="project" value="InterPro"/>
</dbReference>
<feature type="coiled-coil region" evidence="8">
    <location>
        <begin position="4"/>
        <end position="31"/>
    </location>
</feature>
<dbReference type="InterPro" id="IPR058582">
    <property type="entry name" value="KH_NusA_2nd"/>
</dbReference>
<dbReference type="GO" id="GO:0006353">
    <property type="term" value="P:DNA-templated transcription termination"/>
    <property type="evidence" value="ECO:0007669"/>
    <property type="project" value="UniProtKB-UniRule"/>
</dbReference>
<dbReference type="InterPro" id="IPR030842">
    <property type="entry name" value="TF_NusA_bacterial"/>
</dbReference>
<dbReference type="Pfam" id="PF26594">
    <property type="entry name" value="KH_NusA_2nd"/>
    <property type="match status" value="1"/>
</dbReference>
<evidence type="ECO:0000256" key="9">
    <source>
        <dbReference type="SAM" id="MobiDB-lite"/>
    </source>
</evidence>
<dbReference type="InterPro" id="IPR015946">
    <property type="entry name" value="KH_dom-like_a/b"/>
</dbReference>
<keyword evidence="6 7" id="KW-0804">Transcription</keyword>
<evidence type="ECO:0000256" key="7">
    <source>
        <dbReference type="HAMAP-Rule" id="MF_00945"/>
    </source>
</evidence>
<dbReference type="AlphaFoldDB" id="A0A2H0RF02"/>
<comment type="function">
    <text evidence="7">Participates in both transcription termination and antitermination.</text>
</comment>
<dbReference type="PANTHER" id="PTHR22648">
    <property type="entry name" value="TRANSCRIPTION TERMINATION FACTOR NUSA"/>
    <property type="match status" value="1"/>
</dbReference>
<evidence type="ECO:0000256" key="8">
    <source>
        <dbReference type="SAM" id="Coils"/>
    </source>
</evidence>
<dbReference type="GO" id="GO:0005829">
    <property type="term" value="C:cytosol"/>
    <property type="evidence" value="ECO:0007669"/>
    <property type="project" value="TreeGrafter"/>
</dbReference>
<dbReference type="CDD" id="cd02134">
    <property type="entry name" value="KH-II_NusA_rpt1"/>
    <property type="match status" value="1"/>
</dbReference>
<comment type="subunit">
    <text evidence="7">Monomer. Binds directly to the core enzyme of the DNA-dependent RNA polymerase and to nascent RNA.</text>
</comment>
<feature type="domain" description="S1 motif" evidence="10">
    <location>
        <begin position="182"/>
        <end position="244"/>
    </location>
</feature>
<evidence type="ECO:0000256" key="1">
    <source>
        <dbReference type="ARBA" id="ARBA00022472"/>
    </source>
</evidence>
<keyword evidence="4 7" id="KW-0694">RNA-binding</keyword>
<dbReference type="InterPro" id="IPR009019">
    <property type="entry name" value="KH_sf_prok-type"/>
</dbReference>
<dbReference type="Gene3D" id="3.30.300.20">
    <property type="match status" value="2"/>
</dbReference>
<dbReference type="FunFam" id="3.30.300.20:FF:000005">
    <property type="entry name" value="Transcription termination/antitermination protein NusA"/>
    <property type="match status" value="1"/>
</dbReference>